<dbReference type="STRING" id="99656.SAMN05421659_1022"/>
<dbReference type="OrthoDB" id="9772748at2"/>
<evidence type="ECO:0000313" key="3">
    <source>
        <dbReference type="EMBL" id="SEV89953.1"/>
    </source>
</evidence>
<dbReference type="EMBL" id="FOJI01000002">
    <property type="protein sequence ID" value="SEV89953.1"/>
    <property type="molecule type" value="Genomic_DNA"/>
</dbReference>
<dbReference type="RefSeq" id="WP_092450243.1">
    <property type="nucleotide sequence ID" value="NZ_FOJI01000002.1"/>
</dbReference>
<name>A0A1I0MPH7_9FIRM</name>
<gene>
    <name evidence="3" type="ORF">SAMN05421659_1022</name>
</gene>
<proteinExistence type="predicted"/>
<evidence type="ECO:0000313" key="4">
    <source>
        <dbReference type="Proteomes" id="UP000199701"/>
    </source>
</evidence>
<protein>
    <submittedName>
        <fullName evidence="3">Uncharacterized protein</fullName>
    </submittedName>
</protein>
<feature type="coiled-coil region" evidence="1">
    <location>
        <begin position="352"/>
        <end position="379"/>
    </location>
</feature>
<dbReference type="AlphaFoldDB" id="A0A1I0MPH7"/>
<keyword evidence="4" id="KW-1185">Reference proteome</keyword>
<keyword evidence="1" id="KW-0175">Coiled coil</keyword>
<reference evidence="3 4" key="1">
    <citation type="submission" date="2016-10" db="EMBL/GenBank/DDBJ databases">
        <authorList>
            <person name="de Groot N.N."/>
        </authorList>
    </citation>
    <scope>NUCLEOTIDE SEQUENCE [LARGE SCALE GENOMIC DNA]</scope>
    <source>
        <strain evidence="3 4">DSM 9179</strain>
    </source>
</reference>
<accession>A0A1I0MPH7</accession>
<organism evidence="3 4">
    <name type="scientific">[Clostridium] fimetarium</name>
    <dbReference type="NCBI Taxonomy" id="99656"/>
    <lineage>
        <taxon>Bacteria</taxon>
        <taxon>Bacillati</taxon>
        <taxon>Bacillota</taxon>
        <taxon>Clostridia</taxon>
        <taxon>Lachnospirales</taxon>
        <taxon>Lachnospiraceae</taxon>
    </lineage>
</organism>
<evidence type="ECO:0000256" key="2">
    <source>
        <dbReference type="SAM" id="Phobius"/>
    </source>
</evidence>
<sequence length="460" mass="53978">MGLFGLFGNRKKEHEEDDYESNLRNLEDLIYDNSEMKRTISKVRYSRAVFDLEEEAKLEAQLNSHLTDIQLKEQYEKGIKEQYERAIKERESNRLEHINLRRFSQKDIEKYINSQCDILNETSKYIDQAKQEYSVVISYASDIQLIEAAPENIRKNLSKLAETISGLTVDRKNSHTTERKLSNDVYFRMERIEPEMPGALMQLQNNESYFQTVKKDLKILEGERASLRMDAKDLIKNHKQIKKVSMMSILGLFIIFGIFVASSLIIEEETNFLFLIVIGLSALFSIGLFAYLKNIERQVIVTEIKLNKAISLLNKVKIKYINNANTIDYEYAKYGVKSSYQLSNQYEAYLEAKKQKLKISRLTDELNDAEIRLETNLKDLRLYDPHIWQAQVKALIDPKEMAEVRHGLSLRRQKLKTQIEYNMNRLNEVKMDIKRVTIDNPQYTKEVLKMLENYESKTSK</sequence>
<keyword evidence="2" id="KW-1133">Transmembrane helix</keyword>
<keyword evidence="2" id="KW-0812">Transmembrane</keyword>
<dbReference type="Proteomes" id="UP000199701">
    <property type="component" value="Unassembled WGS sequence"/>
</dbReference>
<keyword evidence="2" id="KW-0472">Membrane</keyword>
<feature type="transmembrane region" description="Helical" evidence="2">
    <location>
        <begin position="244"/>
        <end position="266"/>
    </location>
</feature>
<feature type="transmembrane region" description="Helical" evidence="2">
    <location>
        <begin position="272"/>
        <end position="292"/>
    </location>
</feature>
<evidence type="ECO:0000256" key="1">
    <source>
        <dbReference type="SAM" id="Coils"/>
    </source>
</evidence>